<name>A0ABV8CMQ6_9GAMM</name>
<dbReference type="SUPFAM" id="SSF51261">
    <property type="entry name" value="Duplicated hybrid motif"/>
    <property type="match status" value="1"/>
</dbReference>
<keyword evidence="5" id="KW-1185">Reference proteome</keyword>
<comment type="caution">
    <text evidence="4">The sequence shown here is derived from an EMBL/GenBank/DDBJ whole genome shotgun (WGS) entry which is preliminary data.</text>
</comment>
<dbReference type="InterPro" id="IPR011055">
    <property type="entry name" value="Dup_hybrid_motif"/>
</dbReference>
<dbReference type="EMBL" id="JBHSAF010000006">
    <property type="protein sequence ID" value="MFC3913273.1"/>
    <property type="molecule type" value="Genomic_DNA"/>
</dbReference>
<sequence>MRGGGLLLLCWLACPLHAGVFKYVNADGVVSYTDDRDLAAPFNPEELEYLDPDPDKVRLRYTPSGNLFIINELHGPVTVSLQLSTRVGVESQHDLSAPIVVPAQSEQFVDRLSYHGDGTLAIRHTFVIGAPSHTQDADLVVPFRGRYRISQGFEGRFSHHLPGNRYAIDVPMPEGTPVLAARSGVVFDMKMGFSGSSQDPSARARTNYIRLLHGDGTMTVYAHLRTGTARVQSGQSVSAGQMIAESGNTGYSTAPHLHFALQHNDGQRLVSIPFHFQGQTPQQGMWLGN</sequence>
<feature type="domain" description="M23ase beta-sheet core" evidence="2">
    <location>
        <begin position="166"/>
        <end position="265"/>
    </location>
</feature>
<dbReference type="PANTHER" id="PTHR21666:SF294">
    <property type="entry name" value="PEPTIDASE M23"/>
    <property type="match status" value="1"/>
</dbReference>
<dbReference type="Gene3D" id="2.70.70.10">
    <property type="entry name" value="Glucose Permease (Domain IIA)"/>
    <property type="match status" value="1"/>
</dbReference>
<dbReference type="Pfam" id="PF01551">
    <property type="entry name" value="Peptidase_M23"/>
    <property type="match status" value="1"/>
</dbReference>
<dbReference type="CDD" id="cd12797">
    <property type="entry name" value="M23_peptidase"/>
    <property type="match status" value="1"/>
</dbReference>
<feature type="chain" id="PRO_5045219732" evidence="1">
    <location>
        <begin position="19"/>
        <end position="289"/>
    </location>
</feature>
<evidence type="ECO:0000313" key="5">
    <source>
        <dbReference type="Proteomes" id="UP001595692"/>
    </source>
</evidence>
<feature type="signal peptide" evidence="1">
    <location>
        <begin position="1"/>
        <end position="18"/>
    </location>
</feature>
<dbReference type="InterPro" id="IPR050570">
    <property type="entry name" value="Cell_wall_metabolism_enzyme"/>
</dbReference>
<evidence type="ECO:0000313" key="4">
    <source>
        <dbReference type="EMBL" id="MFC3913273.1"/>
    </source>
</evidence>
<dbReference type="InterPro" id="IPR025392">
    <property type="entry name" value="DUF4124"/>
</dbReference>
<dbReference type="InterPro" id="IPR016047">
    <property type="entry name" value="M23ase_b-sheet_dom"/>
</dbReference>
<evidence type="ECO:0000256" key="1">
    <source>
        <dbReference type="SAM" id="SignalP"/>
    </source>
</evidence>
<dbReference type="PANTHER" id="PTHR21666">
    <property type="entry name" value="PEPTIDASE-RELATED"/>
    <property type="match status" value="1"/>
</dbReference>
<dbReference type="Proteomes" id="UP001595692">
    <property type="component" value="Unassembled WGS sequence"/>
</dbReference>
<evidence type="ECO:0000259" key="3">
    <source>
        <dbReference type="Pfam" id="PF13511"/>
    </source>
</evidence>
<evidence type="ECO:0000259" key="2">
    <source>
        <dbReference type="Pfam" id="PF01551"/>
    </source>
</evidence>
<protein>
    <submittedName>
        <fullName evidence="4">Peptidoglycan DD-metalloendopeptidase family protein</fullName>
    </submittedName>
</protein>
<proteinExistence type="predicted"/>
<keyword evidence="1" id="KW-0732">Signal</keyword>
<accession>A0ABV8CMQ6</accession>
<dbReference type="RefSeq" id="WP_377151544.1">
    <property type="nucleotide sequence ID" value="NZ_JBHSAF010000006.1"/>
</dbReference>
<dbReference type="Pfam" id="PF13511">
    <property type="entry name" value="DUF4124"/>
    <property type="match status" value="1"/>
</dbReference>
<organism evidence="4 5">
    <name type="scientific">Pseudaeromonas sharmana</name>
    <dbReference type="NCBI Taxonomy" id="328412"/>
    <lineage>
        <taxon>Bacteria</taxon>
        <taxon>Pseudomonadati</taxon>
        <taxon>Pseudomonadota</taxon>
        <taxon>Gammaproteobacteria</taxon>
        <taxon>Aeromonadales</taxon>
        <taxon>Aeromonadaceae</taxon>
        <taxon>Pseudaeromonas</taxon>
    </lineage>
</organism>
<reference evidence="5" key="1">
    <citation type="journal article" date="2019" name="Int. J. Syst. Evol. Microbiol.">
        <title>The Global Catalogue of Microorganisms (GCM) 10K type strain sequencing project: providing services to taxonomists for standard genome sequencing and annotation.</title>
        <authorList>
            <consortium name="The Broad Institute Genomics Platform"/>
            <consortium name="The Broad Institute Genome Sequencing Center for Infectious Disease"/>
            <person name="Wu L."/>
            <person name="Ma J."/>
        </authorList>
    </citation>
    <scope>NUCLEOTIDE SEQUENCE [LARGE SCALE GENOMIC DNA]</scope>
    <source>
        <strain evidence="5">CCUG 54939</strain>
    </source>
</reference>
<feature type="domain" description="DUF4124" evidence="3">
    <location>
        <begin position="7"/>
        <end position="36"/>
    </location>
</feature>
<gene>
    <name evidence="4" type="ORF">ACFOSS_07330</name>
</gene>